<dbReference type="EMBL" id="CP021106">
    <property type="protein sequence ID" value="ARO88125.1"/>
    <property type="molecule type" value="Genomic_DNA"/>
</dbReference>
<dbReference type="PANTHER" id="PTHR15811">
    <property type="entry name" value="MTH938 DOMAIN-CONTAINING PROTEIN"/>
    <property type="match status" value="1"/>
</dbReference>
<dbReference type="InterPro" id="IPR007523">
    <property type="entry name" value="NDUFAF3/AAMDC"/>
</dbReference>
<organism evidence="3 4">
    <name type="scientific">Nitrosospira lacus</name>
    <dbReference type="NCBI Taxonomy" id="1288494"/>
    <lineage>
        <taxon>Bacteria</taxon>
        <taxon>Pseudomonadati</taxon>
        <taxon>Pseudomonadota</taxon>
        <taxon>Betaproteobacteria</taxon>
        <taxon>Nitrosomonadales</taxon>
        <taxon>Nitrosomonadaceae</taxon>
        <taxon>Nitrosospira</taxon>
    </lineage>
</organism>
<evidence type="ECO:0000313" key="3">
    <source>
        <dbReference type="EMBL" id="ARO88125.1"/>
    </source>
</evidence>
<dbReference type="eggNOG" id="COG1504">
    <property type="taxonomic scope" value="Bacteria"/>
</dbReference>
<dbReference type="KEGG" id="nlc:EBAPG3_010260"/>
<dbReference type="Gene3D" id="3.40.1230.10">
    <property type="entry name" value="MTH938-like"/>
    <property type="match status" value="1"/>
</dbReference>
<evidence type="ECO:0000313" key="4">
    <source>
        <dbReference type="Proteomes" id="UP000012179"/>
    </source>
</evidence>
<evidence type="ECO:0000256" key="2">
    <source>
        <dbReference type="ARBA" id="ARBA00022490"/>
    </source>
</evidence>
<dbReference type="SUPFAM" id="SSF64076">
    <property type="entry name" value="MTH938-like"/>
    <property type="match status" value="1"/>
</dbReference>
<sequence length="120" mass="13469">MKPRIDDTKFGSITIDGSDIEHDVLIRLSGEIKKRKKKLSKAVYGTSHTISLDEAEYIYEKGAERLIIGSGHHGMVTLSKEAAEYFEKKEIRVDLSPTPEAIHRWNKAKGSTIGLFHVTC</sequence>
<dbReference type="FunFam" id="3.40.1230.10:FF:000001">
    <property type="entry name" value="Adipogenesis-associated, Mth938 domain-containing"/>
    <property type="match status" value="1"/>
</dbReference>
<protein>
    <submittedName>
        <fullName evidence="3">Uncharacterized protein</fullName>
    </submittedName>
</protein>
<gene>
    <name evidence="3" type="ORF">EBAPG3_010260</name>
</gene>
<dbReference type="RefSeq" id="WP_004177768.1">
    <property type="nucleotide sequence ID" value="NZ_CP021106.3"/>
</dbReference>
<name>A0A1W6SQS5_9PROT</name>
<dbReference type="GO" id="GO:0005737">
    <property type="term" value="C:cytoplasm"/>
    <property type="evidence" value="ECO:0007669"/>
    <property type="project" value="UniProtKB-SubCell"/>
</dbReference>
<evidence type="ECO:0000256" key="1">
    <source>
        <dbReference type="ARBA" id="ARBA00004496"/>
    </source>
</evidence>
<dbReference type="OrthoDB" id="8234422at2"/>
<dbReference type="PANTHER" id="PTHR15811:SF5">
    <property type="entry name" value="MTH938 DOMAIN-CONTAINING PROTEIN"/>
    <property type="match status" value="1"/>
</dbReference>
<reference evidence="3 4" key="1">
    <citation type="journal article" date="2015" name="Int. J. Syst. Evol. Microbiol.">
        <title>Nitrosospira lacus sp. nov., a psychrotolerant, ammonia-oxidizing bacterium from sandy lake sediment.</title>
        <authorList>
            <person name="Urakawa H."/>
            <person name="Garcia J.C."/>
            <person name="Nielsen J.L."/>
            <person name="Le V.Q."/>
            <person name="Kozlowski J.A."/>
            <person name="Stein L.Y."/>
            <person name="Lim C.K."/>
            <person name="Pommerening-Roser A."/>
            <person name="Martens-Habbena W."/>
            <person name="Stahl D.A."/>
            <person name="Klotz M.G."/>
        </authorList>
    </citation>
    <scope>NUCLEOTIDE SEQUENCE [LARGE SCALE GENOMIC DNA]</scope>
    <source>
        <strain evidence="3 4">APG3</strain>
    </source>
</reference>
<accession>A0A1W6SQS5</accession>
<dbReference type="AlphaFoldDB" id="A0A1W6SQS5"/>
<comment type="subcellular location">
    <subcellularLocation>
        <location evidence="1">Cytoplasm</location>
    </subcellularLocation>
</comment>
<proteinExistence type="predicted"/>
<dbReference type="Proteomes" id="UP000012179">
    <property type="component" value="Chromosome"/>
</dbReference>
<keyword evidence="2" id="KW-0963">Cytoplasm</keyword>
<dbReference type="Pfam" id="PF04430">
    <property type="entry name" value="DUF498"/>
    <property type="match status" value="1"/>
</dbReference>
<keyword evidence="4" id="KW-1185">Reference proteome</keyword>
<dbReference type="InterPro" id="IPR036748">
    <property type="entry name" value="MTH938-like_sf"/>
</dbReference>